<dbReference type="SUPFAM" id="SSF52540">
    <property type="entry name" value="P-loop containing nucleoside triphosphate hydrolases"/>
    <property type="match status" value="2"/>
</dbReference>
<dbReference type="PANTHER" id="PTHR16305:SF28">
    <property type="entry name" value="GUANYLATE CYCLASE DOMAIN-CONTAINING PROTEIN"/>
    <property type="match status" value="1"/>
</dbReference>
<dbReference type="RefSeq" id="WP_306869874.1">
    <property type="nucleotide sequence ID" value="NZ_JAUSRB010000002.1"/>
</dbReference>
<dbReference type="Gene3D" id="3.40.50.300">
    <property type="entry name" value="P-loop containing nucleotide triphosphate hydrolases"/>
    <property type="match status" value="2"/>
</dbReference>
<evidence type="ECO:0000256" key="6">
    <source>
        <dbReference type="SAM" id="MobiDB-lite"/>
    </source>
</evidence>
<dbReference type="Pfam" id="PF00486">
    <property type="entry name" value="Trans_reg_C"/>
    <property type="match status" value="1"/>
</dbReference>
<dbReference type="SUPFAM" id="SSF46894">
    <property type="entry name" value="C-terminal effector domain of the bipartite response regulators"/>
    <property type="match status" value="1"/>
</dbReference>
<gene>
    <name evidence="8" type="ORF">J2S55_007084</name>
</gene>
<keyword evidence="3" id="KW-0067">ATP-binding</keyword>
<organism evidence="8 9">
    <name type="scientific">Streptosporangium brasiliense</name>
    <dbReference type="NCBI Taxonomy" id="47480"/>
    <lineage>
        <taxon>Bacteria</taxon>
        <taxon>Bacillati</taxon>
        <taxon>Actinomycetota</taxon>
        <taxon>Actinomycetes</taxon>
        <taxon>Streptosporangiales</taxon>
        <taxon>Streptosporangiaceae</taxon>
        <taxon>Streptosporangium</taxon>
    </lineage>
</organism>
<name>A0ABT9RFB3_9ACTN</name>
<dbReference type="EMBL" id="JAUSRB010000002">
    <property type="protein sequence ID" value="MDP9867818.1"/>
    <property type="molecule type" value="Genomic_DNA"/>
</dbReference>
<dbReference type="InterPro" id="IPR001867">
    <property type="entry name" value="OmpR/PhoB-type_DNA-bd"/>
</dbReference>
<dbReference type="Gene3D" id="1.10.10.10">
    <property type="entry name" value="Winged helix-like DNA-binding domain superfamily/Winged helix DNA-binding domain"/>
    <property type="match status" value="1"/>
</dbReference>
<dbReference type="InterPro" id="IPR041664">
    <property type="entry name" value="AAA_16"/>
</dbReference>
<dbReference type="InterPro" id="IPR005158">
    <property type="entry name" value="BTAD"/>
</dbReference>
<dbReference type="InterPro" id="IPR027417">
    <property type="entry name" value="P-loop_NTPase"/>
</dbReference>
<dbReference type="SUPFAM" id="SSF48452">
    <property type="entry name" value="TPR-like"/>
    <property type="match status" value="2"/>
</dbReference>
<dbReference type="Pfam" id="PF13191">
    <property type="entry name" value="AAA_16"/>
    <property type="match status" value="2"/>
</dbReference>
<evidence type="ECO:0000259" key="7">
    <source>
        <dbReference type="PROSITE" id="PS51755"/>
    </source>
</evidence>
<evidence type="ECO:0000256" key="4">
    <source>
        <dbReference type="ARBA" id="ARBA00023125"/>
    </source>
</evidence>
<keyword evidence="9" id="KW-1185">Reference proteome</keyword>
<dbReference type="SMART" id="SM01043">
    <property type="entry name" value="BTAD"/>
    <property type="match status" value="1"/>
</dbReference>
<evidence type="ECO:0000313" key="8">
    <source>
        <dbReference type="EMBL" id="MDP9867818.1"/>
    </source>
</evidence>
<sequence>MEFRVLGAVEAYDDDGVRLGLGGPRPSAVLARLLLAAGAVVSADTLIDDLYGASPPPSALSSLQSYVSNLRRLLEPGRTPRTPPRLLIGRPPGYLLATRNVDAIRFTDLVAGAESAPPGKALATLNEALRLWLGEPYGPFRDEAWAVTDAGRLRELRLVAIERRAQALLDLDRPQAVIIDLEAETAANPLRERLWCLLALALYRTGRQADALAVLRRAGGLLTEQLGLDPGPELRALEDDILRHSDSLAAPPPATPAAPALIPQSPPRLLVGRERQLAELTALPARAGRDGVTVAAVSGEPGIGKTSLLEAFRDHCADLGYLTLWGGCHNVEGAPALWPWLQVLRALDGVWPPPERRALDGVLNDEMPGDSTAAALLHRNQVVAGWLAATARAQPLVIVLDDLHWADPASLELLRDIAILMGGEAADAPLTLVTAFRETAFHETAIHGTASPGGSLRLTLDDLLGQLARHNLLRIRLTGLEVDDVRAIASAMGAEMDDSSAGHLSERTGGNPFFVRESARLLAQGRDLEAIPEAVADLIRWWLGRLGARAGEILGVAALIGRTFDPHVVAEVCETSATGRVEVYGTLDRAAQAGLVVPAGGSMAFAHDLVREAIVHGIPPLRTAMIHQAIMTALSGRPGVDVTVIAHHAVEAGPAAYAEAARWAGAAAEQAGSRMAYEEGAAWWGRAVAAHSACGGGPAEYVELLLRQVRALLEAGDAIGARQARAEAIRAAERAGAGPGLTARVLTALDAPAIWTLRDPYATVELRLLERFEDALRTLPDGREHERALLLGGLAQELYGTGDPRAHVFSAQAVAMARRLGDPYLLMRALNARHLSLPQPLHIPELLELAGELHELALRTRTPGFELLAQMMFTHHRLELFDLAGADAAAARCDAMLERLSLPWPRFQHTVWRTNRLVLAGRFDDAEILYGEAERQAARIGYWYAGAVTAIGRLISHYHRGTVAEAGPLIDTITGIHPSADHDARVLQLCAQDRVEEARALAADGWPAPPLDFSWLSTTCLQGAAQAAVGDVPACQVSYSALLPYSGRISAVSAAICMGPVDWYLALLATALGDHDAASRHLGTLARLADQNGLTWWRDRATAGTLREVSPGGRPCEEPGPGPDPRPGEPEGQILGQRPTLTPRVAVPVSQEALKTRLIGRDAESEVLRRAVVADGHRIVLVAGEPGIGKTSLVEDAARHASRVVSGRCWDGTGAPPFWLWVQIAGQLTGRQGELAEMVGATGEFALYDAFVRLVAESGRVLVVIDDLQWADASSLRLLEFLATSRSCPQLTVIATYRDTEVGAPLARALAALARLPHVERIVLGGLDEDAIAEYLRGAGADATRAAEVARLTGGNPFFLGEVVHLGDGAPGAVADTLRGRMAAMPASAPDVLSAAALLGRDAQLDVLLDVVGVPREEVLDVLDAAVQARLLTEHDLVYRFAHDIVGDVLRDGLAPLRRRRLHARIAAALERRGTHLAELAYHYREGLVIAGMAVKAIEYARQAAAHALTQFAYEDAAEHLRQALALTARLPVADQPLRCDLLLELAEAQSAAGMSTQVHAVLEEAAEIAEALGDDERLARAVLGFSDPLAWAMYEEWAEGGALVGRIERALRAHQGDDSPWRSQLLAASAFTGYFSRPVEESRALAAEAVRHARGRGDDRSLLRGLSAYEILSRGVATHADRQATIDEMAEVARRTGDLVGEWLAREAEYFELVKQGETGLADPLLEWLSETARRIRQPALLSLTAWLSAIRAYLGGDLDRALAEAEESARIHPEGALGRDDAVVRAQVFRCVVSRLRGDAEGALSIAERALERQPDQAGWRVLRCAALLDLGRRDEATEIFAGLARDGFAHIEGDLAYRFIPDLLSEACFRLASQSTAPPGETAEAVAEAAAAAAQAAALYARLVVNEGRLLGWSVTDLCLGRLALARGDRAAAGSHLRSALNFVRRSEAILYERPILDLLARTG</sequence>
<feature type="DNA-binding region" description="OmpR/PhoB-type" evidence="5">
    <location>
        <begin position="1"/>
        <end position="98"/>
    </location>
</feature>
<evidence type="ECO:0000256" key="5">
    <source>
        <dbReference type="PROSITE-ProRule" id="PRU01091"/>
    </source>
</evidence>
<accession>A0ABT9RFB3</accession>
<dbReference type="PROSITE" id="PS51755">
    <property type="entry name" value="OMPR_PHOB"/>
    <property type="match status" value="1"/>
</dbReference>
<protein>
    <submittedName>
        <fullName evidence="8">ATPase/DNA-binding SARP family transcriptional activator</fullName>
    </submittedName>
</protein>
<comment type="similarity">
    <text evidence="1">Belongs to the AfsR/DnrI/RedD regulatory family.</text>
</comment>
<dbReference type="InterPro" id="IPR016032">
    <property type="entry name" value="Sig_transdc_resp-reg_C-effctor"/>
</dbReference>
<dbReference type="InterPro" id="IPR036388">
    <property type="entry name" value="WH-like_DNA-bd_sf"/>
</dbReference>
<feature type="region of interest" description="Disordered" evidence="6">
    <location>
        <begin position="1107"/>
        <end position="1140"/>
    </location>
</feature>
<evidence type="ECO:0000256" key="1">
    <source>
        <dbReference type="ARBA" id="ARBA00005820"/>
    </source>
</evidence>
<dbReference type="SMART" id="SM00862">
    <property type="entry name" value="Trans_reg_C"/>
    <property type="match status" value="1"/>
</dbReference>
<dbReference type="Proteomes" id="UP001230426">
    <property type="component" value="Unassembled WGS sequence"/>
</dbReference>
<reference evidence="8 9" key="1">
    <citation type="submission" date="2023-07" db="EMBL/GenBank/DDBJ databases">
        <title>Sequencing the genomes of 1000 actinobacteria strains.</title>
        <authorList>
            <person name="Klenk H.-P."/>
        </authorList>
    </citation>
    <scope>NUCLEOTIDE SEQUENCE [LARGE SCALE GENOMIC DNA]</scope>
    <source>
        <strain evidence="8 9">DSM 44109</strain>
    </source>
</reference>
<keyword evidence="4 5" id="KW-0238">DNA-binding</keyword>
<feature type="domain" description="OmpR/PhoB-type" evidence="7">
    <location>
        <begin position="1"/>
        <end position="98"/>
    </location>
</feature>
<proteinExistence type="inferred from homology"/>
<evidence type="ECO:0000313" key="9">
    <source>
        <dbReference type="Proteomes" id="UP001230426"/>
    </source>
</evidence>
<dbReference type="Gene3D" id="1.25.40.10">
    <property type="entry name" value="Tetratricopeptide repeat domain"/>
    <property type="match status" value="2"/>
</dbReference>
<dbReference type="PANTHER" id="PTHR16305">
    <property type="entry name" value="TESTICULAR SOLUBLE ADENYLYL CYCLASE"/>
    <property type="match status" value="1"/>
</dbReference>
<keyword evidence="2" id="KW-0547">Nucleotide-binding</keyword>
<evidence type="ECO:0000256" key="3">
    <source>
        <dbReference type="ARBA" id="ARBA00022840"/>
    </source>
</evidence>
<evidence type="ECO:0000256" key="2">
    <source>
        <dbReference type="ARBA" id="ARBA00022741"/>
    </source>
</evidence>
<dbReference type="InterPro" id="IPR011990">
    <property type="entry name" value="TPR-like_helical_dom_sf"/>
</dbReference>
<comment type="caution">
    <text evidence="8">The sequence shown here is derived from an EMBL/GenBank/DDBJ whole genome shotgun (WGS) entry which is preliminary data.</text>
</comment>
<dbReference type="CDD" id="cd15831">
    <property type="entry name" value="BTAD"/>
    <property type="match status" value="1"/>
</dbReference>
<dbReference type="Pfam" id="PF03704">
    <property type="entry name" value="BTAD"/>
    <property type="match status" value="1"/>
</dbReference>